<feature type="region of interest" description="Disordered" evidence="3">
    <location>
        <begin position="1267"/>
        <end position="1289"/>
    </location>
</feature>
<protein>
    <submittedName>
        <fullName evidence="9">Putative reverse transcriptase domain-containing protein</fullName>
    </submittedName>
</protein>
<keyword evidence="9" id="KW-0808">Transferase</keyword>
<sequence length="1741" mass="199467">MNRVCKPYLDIFFIVFIDDILIYSKSKEEHDVHLKLVLELVKKEKLFAKFSKSEFWLQEVYFLRHVVNSDGIHVDPSKIEAGNNWKVPATPSEIRSFLGLAGYYQRFIAKLSKIAKTLPLLTQKNKKYEWGTEQEEDLQTLKDNLCNAQILSLPDGIEDFVVFCDASNQGLGCVLMQRGKGVIYMDHKSLQHIFDQKELNMRQRWWIELFSDYECEIRYHPAQSEAFKEENAPAERLHELDQQMKRKEYKSLYFIDYISVPLVGDFTKALGRRLDMSTAYHPQMDGQSEHTIQTLEDMLRAYGIDFGSSLDTYLPLAELKAARDHQKSYSDNRRKPLEFEVGDQVLMKVSSWKGVARFGNKEKLAPSYFRDEISLRMGYCDNCDLSSDLSSCPGSKLGSKLTSLTGSELGSELTSLAGSELGLASYRDTLGTTPEGGVLLGPERPYIYKLINHNIEAKSIWDNVKMLLARSELTKEDRESQLYDEFERFKMLSSKNINEYYVRFHKLVNDMGNIRMTMPNIQLNFKFVNNMSPEWDRFVTAIKLNKGLKETNHEQLYAYLKQHEKHVAQDRMIIERITPTTNDQLAFVSSVQPFTQSSPFHSHQYPPSSAPLLSLHDKMLLMQAQENGAVLDEEELHFLTGEQTNNFDADVDDHPVRDLALNDDNIFQDEHEIHNEVQHKNIIDSTRDHMGNSNVTLYEQYLLVNDVSVVPSCASFVSNDAYVLHDNDAYVPHDPLVTKLNIYKEQVSISEQRARPMTSKLELYPASSTTGDCVSTQYACPSGPPNTSNYKSSKYWFVQVREMKTVFENLKAEVDQNEIDLKSGKIEQKNLLITNDNLISNCIAHDVFFTVTDSAMTASQFHELSTAYTIAMNRVVELEADNSKLPEKIKNYDHDSMKTSLQNEIENLKTQLKGKMPWVTSNDATPKVPACAKYAIDVQPIPPRQKNNRVVHHGYHNHLRDTLDTLREIVEEDRRCSKHMTGDRLRLRNFVKIFIGTVRFRNDYFGAIIGYRDYVLGNNVISRVYYVEGLGHNLFSVGQFCDSDLEVAFRKHTCFVRDLDGFNLIKGIYGSNLYTISVEDMMRSSPICLLSKASKNKSWLLHRYLNHLNFSNINNLAQKDLVRGLPRLKFEKDHLCSACQLEKSRKATHQPKMINTIMEVLHTLHMDLCGPLRVKSINGKKYILVIVDDYSSPGHGPNLLTSRPISSGLVPNPAPVIPYVPPTKKELDILFQSMFDEYFELSFVDQQIPHAPTVCIPVNPPCSSVSISVDKDAPSEGHSPSSSDHQSSSVYHGVTGKLQYLTPTNPLNLMNISENRPTLIRLIILLETLLVLYPLENSLLSMPYGASIILYYRKLNRKTSNLLSKDCWFEAMQEEIHEFYRLQVWELVPPPDCAMIFALKWIYKVKRDGYGDVWKNKARLVAKGYSQEEVIDFEESFAAVATLEAIRIFIINAASKNMTVYQMDVKTAFLNGELKEEVYVSQPKGFVDPDRPNHVYRLKKALYSLKQAPRVWYDTLSRFILANGFSKGVVDPTLFIQKTGTINMGLWYPKDTAMALTAYADADHAEVAYIAMFGCCAQIMWMRSHLSDYVFAYNHVPMYCDNKSAIALCCNNVQHSRSKHINIWHHFIRDIRHHFIREQVENEVVELYFVRTEYQLANIFTKALPKERFEFILPWLDNIANENVPSPATIRSDDQICYLMPGALTALADVPSSFTAITKTTSTLPPPPPPLQQSTVHRDIW</sequence>
<dbReference type="GO" id="GO:0004190">
    <property type="term" value="F:aspartic-type endopeptidase activity"/>
    <property type="evidence" value="ECO:0007669"/>
    <property type="project" value="UniProtKB-KW"/>
</dbReference>
<dbReference type="GO" id="GO:0003676">
    <property type="term" value="F:nucleic acid binding"/>
    <property type="evidence" value="ECO:0007669"/>
    <property type="project" value="InterPro"/>
</dbReference>
<dbReference type="CDD" id="cd09272">
    <property type="entry name" value="RNase_HI_RT_Ty1"/>
    <property type="match status" value="1"/>
</dbReference>
<dbReference type="InterPro" id="IPR036397">
    <property type="entry name" value="RNaseH_sf"/>
</dbReference>
<dbReference type="FunFam" id="3.30.70.270:FF:000020">
    <property type="entry name" value="Transposon Tf2-6 polyprotein-like Protein"/>
    <property type="match status" value="1"/>
</dbReference>
<dbReference type="Pfam" id="PF07727">
    <property type="entry name" value="RVT_2"/>
    <property type="match status" value="1"/>
</dbReference>
<dbReference type="Pfam" id="PF00078">
    <property type="entry name" value="RVT_1"/>
    <property type="match status" value="1"/>
</dbReference>
<evidence type="ECO:0000313" key="9">
    <source>
        <dbReference type="EMBL" id="GEU43423.1"/>
    </source>
</evidence>
<keyword evidence="9" id="KW-0548">Nucleotidyltransferase</keyword>
<dbReference type="InterPro" id="IPR041577">
    <property type="entry name" value="RT_RNaseH_2"/>
</dbReference>
<dbReference type="Pfam" id="PF22936">
    <property type="entry name" value="Pol_BBD"/>
    <property type="match status" value="1"/>
</dbReference>
<evidence type="ECO:0000259" key="4">
    <source>
        <dbReference type="Pfam" id="PF00078"/>
    </source>
</evidence>
<dbReference type="InterPro" id="IPR043128">
    <property type="entry name" value="Rev_trsase/Diguanyl_cyclase"/>
</dbReference>
<dbReference type="GO" id="GO:0003964">
    <property type="term" value="F:RNA-directed DNA polymerase activity"/>
    <property type="evidence" value="ECO:0007669"/>
    <property type="project" value="UniProtKB-KW"/>
</dbReference>
<keyword evidence="2" id="KW-0511">Multifunctional enzyme</keyword>
<dbReference type="SUPFAM" id="SSF53098">
    <property type="entry name" value="Ribonuclease H-like"/>
    <property type="match status" value="1"/>
</dbReference>
<evidence type="ECO:0000256" key="2">
    <source>
        <dbReference type="ARBA" id="ARBA00023268"/>
    </source>
</evidence>
<dbReference type="Gene3D" id="3.30.420.10">
    <property type="entry name" value="Ribonuclease H-like superfamily/Ribonuclease H"/>
    <property type="match status" value="2"/>
</dbReference>
<keyword evidence="1" id="KW-0645">Protease</keyword>
<dbReference type="InterPro" id="IPR000477">
    <property type="entry name" value="RT_dom"/>
</dbReference>
<keyword evidence="1" id="KW-0064">Aspartyl protease</keyword>
<gene>
    <name evidence="9" type="ORF">Tci_015401</name>
</gene>
<dbReference type="InterPro" id="IPR050951">
    <property type="entry name" value="Retrovirus_Pol_polyprotein"/>
</dbReference>
<evidence type="ECO:0000259" key="5">
    <source>
        <dbReference type="Pfam" id="PF07727"/>
    </source>
</evidence>
<dbReference type="PANTHER" id="PTHR37984:SF5">
    <property type="entry name" value="PROTEIN NYNRIN-LIKE"/>
    <property type="match status" value="1"/>
</dbReference>
<dbReference type="SUPFAM" id="SSF56672">
    <property type="entry name" value="DNA/RNA polymerases"/>
    <property type="match status" value="1"/>
</dbReference>
<dbReference type="PANTHER" id="PTHR37984">
    <property type="entry name" value="PROTEIN CBG26694"/>
    <property type="match status" value="1"/>
</dbReference>
<keyword evidence="1" id="KW-0378">Hydrolase</keyword>
<dbReference type="Pfam" id="PF17919">
    <property type="entry name" value="RT_RNaseH_2"/>
    <property type="match status" value="1"/>
</dbReference>
<dbReference type="InterPro" id="IPR013103">
    <property type="entry name" value="RVT_2"/>
</dbReference>
<dbReference type="Pfam" id="PF14223">
    <property type="entry name" value="Retrotran_gag_2"/>
    <property type="match status" value="1"/>
</dbReference>
<reference evidence="9" key="1">
    <citation type="journal article" date="2019" name="Sci. Rep.">
        <title>Draft genome of Tanacetum cinerariifolium, the natural source of mosquito coil.</title>
        <authorList>
            <person name="Yamashiro T."/>
            <person name="Shiraishi A."/>
            <person name="Satake H."/>
            <person name="Nakayama K."/>
        </authorList>
    </citation>
    <scope>NUCLEOTIDE SEQUENCE</scope>
</reference>
<evidence type="ECO:0000259" key="7">
    <source>
        <dbReference type="Pfam" id="PF17919"/>
    </source>
</evidence>
<feature type="domain" description="Reverse transcriptase" evidence="4">
    <location>
        <begin position="1"/>
        <end position="63"/>
    </location>
</feature>
<feature type="domain" description="GAG-pre-integrase" evidence="6">
    <location>
        <begin position="1072"/>
        <end position="1144"/>
    </location>
</feature>
<proteinExistence type="predicted"/>
<feature type="domain" description="Reverse transcriptase/retrotransposon-derived protein RNase H-like" evidence="7">
    <location>
        <begin position="130"/>
        <end position="180"/>
    </location>
</feature>
<feature type="domain" description="Retrovirus-related Pol polyprotein from transposon TNT 1-94-like beta-barrel" evidence="8">
    <location>
        <begin position="973"/>
        <end position="1042"/>
    </location>
</feature>
<evidence type="ECO:0000259" key="6">
    <source>
        <dbReference type="Pfam" id="PF13976"/>
    </source>
</evidence>
<dbReference type="EMBL" id="BKCJ010001707">
    <property type="protein sequence ID" value="GEU43423.1"/>
    <property type="molecule type" value="Genomic_DNA"/>
</dbReference>
<evidence type="ECO:0000259" key="8">
    <source>
        <dbReference type="Pfam" id="PF22936"/>
    </source>
</evidence>
<dbReference type="InterPro" id="IPR054722">
    <property type="entry name" value="PolX-like_BBD"/>
</dbReference>
<dbReference type="Gene3D" id="3.30.70.270">
    <property type="match status" value="2"/>
</dbReference>
<name>A0A6L2K295_TANCI</name>
<evidence type="ECO:0000256" key="1">
    <source>
        <dbReference type="ARBA" id="ARBA00022750"/>
    </source>
</evidence>
<dbReference type="InterPro" id="IPR025724">
    <property type="entry name" value="GAG-pre-integrase_dom"/>
</dbReference>
<feature type="compositionally biased region" description="Low complexity" evidence="3">
    <location>
        <begin position="1276"/>
        <end position="1289"/>
    </location>
</feature>
<dbReference type="Pfam" id="PF13976">
    <property type="entry name" value="gag_pre-integrs"/>
    <property type="match status" value="1"/>
</dbReference>
<accession>A0A6L2K295</accession>
<dbReference type="InterPro" id="IPR012337">
    <property type="entry name" value="RNaseH-like_sf"/>
</dbReference>
<feature type="region of interest" description="Disordered" evidence="3">
    <location>
        <begin position="1720"/>
        <end position="1741"/>
    </location>
</feature>
<comment type="caution">
    <text evidence="9">The sequence shown here is derived from an EMBL/GenBank/DDBJ whole genome shotgun (WGS) entry which is preliminary data.</text>
</comment>
<organism evidence="9">
    <name type="scientific">Tanacetum cinerariifolium</name>
    <name type="common">Dalmatian daisy</name>
    <name type="synonym">Chrysanthemum cinerariifolium</name>
    <dbReference type="NCBI Taxonomy" id="118510"/>
    <lineage>
        <taxon>Eukaryota</taxon>
        <taxon>Viridiplantae</taxon>
        <taxon>Streptophyta</taxon>
        <taxon>Embryophyta</taxon>
        <taxon>Tracheophyta</taxon>
        <taxon>Spermatophyta</taxon>
        <taxon>Magnoliopsida</taxon>
        <taxon>eudicotyledons</taxon>
        <taxon>Gunneridae</taxon>
        <taxon>Pentapetalae</taxon>
        <taxon>asterids</taxon>
        <taxon>campanulids</taxon>
        <taxon>Asterales</taxon>
        <taxon>Asteraceae</taxon>
        <taxon>Asteroideae</taxon>
        <taxon>Anthemideae</taxon>
        <taxon>Anthemidinae</taxon>
        <taxon>Tanacetum</taxon>
    </lineage>
</organism>
<dbReference type="InterPro" id="IPR043502">
    <property type="entry name" value="DNA/RNA_pol_sf"/>
</dbReference>
<evidence type="ECO:0000256" key="3">
    <source>
        <dbReference type="SAM" id="MobiDB-lite"/>
    </source>
</evidence>
<keyword evidence="9" id="KW-0695">RNA-directed DNA polymerase</keyword>
<feature type="domain" description="Reverse transcriptase Ty1/copia-type" evidence="5">
    <location>
        <begin position="1383"/>
        <end position="1542"/>
    </location>
</feature>